<feature type="compositionally biased region" description="Low complexity" evidence="3">
    <location>
        <begin position="832"/>
        <end position="859"/>
    </location>
</feature>
<feature type="region of interest" description="Disordered" evidence="3">
    <location>
        <begin position="723"/>
        <end position="760"/>
    </location>
</feature>
<evidence type="ECO:0000259" key="4">
    <source>
        <dbReference type="Pfam" id="PF04802"/>
    </source>
</evidence>
<accession>A0A1S8B7T1</accession>
<feature type="region of interest" description="Disordered" evidence="3">
    <location>
        <begin position="772"/>
        <end position="897"/>
    </location>
</feature>
<dbReference type="PANTHER" id="PTHR23318">
    <property type="entry name" value="ATP SYNTHASE GAMMA-RELATED"/>
    <property type="match status" value="1"/>
</dbReference>
<proteinExistence type="predicted"/>
<organism evidence="6 7">
    <name type="scientific">Diplodia seriata</name>
    <dbReference type="NCBI Taxonomy" id="420778"/>
    <lineage>
        <taxon>Eukaryota</taxon>
        <taxon>Fungi</taxon>
        <taxon>Dikarya</taxon>
        <taxon>Ascomycota</taxon>
        <taxon>Pezizomycotina</taxon>
        <taxon>Dothideomycetes</taxon>
        <taxon>Dothideomycetes incertae sedis</taxon>
        <taxon>Botryosphaeriales</taxon>
        <taxon>Botryosphaeriaceae</taxon>
        <taxon>Diplodia</taxon>
    </lineage>
</organism>
<feature type="compositionally biased region" description="Acidic residues" evidence="3">
    <location>
        <begin position="723"/>
        <end position="733"/>
    </location>
</feature>
<keyword evidence="2" id="KW-0539">Nucleus</keyword>
<evidence type="ECO:0000313" key="6">
    <source>
        <dbReference type="EMBL" id="OMP83464.1"/>
    </source>
</evidence>
<evidence type="ECO:0000256" key="3">
    <source>
        <dbReference type="SAM" id="MobiDB-lite"/>
    </source>
</evidence>
<dbReference type="InterPro" id="IPR016024">
    <property type="entry name" value="ARM-type_fold"/>
</dbReference>
<dbReference type="EMBL" id="MSZU01000111">
    <property type="protein sequence ID" value="OMP83464.1"/>
    <property type="molecule type" value="Genomic_DNA"/>
</dbReference>
<dbReference type="PANTHER" id="PTHR23318:SF0">
    <property type="entry name" value="SERINE_THREONINE-PROTEIN PHOSPHATASE 4 REGULATORY SUBUNIT 3"/>
    <property type="match status" value="1"/>
</dbReference>
<feature type="domain" description="Serine/threonine-protein phosphatase 4 regulatory subunit 3-like central" evidence="4">
    <location>
        <begin position="176"/>
        <end position="680"/>
    </location>
</feature>
<dbReference type="Pfam" id="PF04802">
    <property type="entry name" value="PP4R3"/>
    <property type="match status" value="1"/>
</dbReference>
<dbReference type="OrthoDB" id="27483at2759"/>
<dbReference type="Gene3D" id="2.30.29.30">
    <property type="entry name" value="Pleckstrin-homology domain (PH domain)/Phosphotyrosine-binding domain (PTB)"/>
    <property type="match status" value="1"/>
</dbReference>
<dbReference type="AlphaFoldDB" id="A0A1S8B7T1"/>
<evidence type="ECO:0000313" key="7">
    <source>
        <dbReference type="Proteomes" id="UP000190776"/>
    </source>
</evidence>
<name>A0A1S8B7T1_9PEZI</name>
<dbReference type="GO" id="GO:0005654">
    <property type="term" value="C:nucleoplasm"/>
    <property type="evidence" value="ECO:0007669"/>
    <property type="project" value="TreeGrafter"/>
</dbReference>
<gene>
    <name evidence="6" type="ORF">BK809_0004845</name>
</gene>
<comment type="caution">
    <text evidence="6">The sequence shown here is derived from an EMBL/GenBank/DDBJ whole genome shotgun (WGS) entry which is preliminary data.</text>
</comment>
<evidence type="ECO:0000259" key="5">
    <source>
        <dbReference type="Pfam" id="PF22972"/>
    </source>
</evidence>
<dbReference type="Proteomes" id="UP000190776">
    <property type="component" value="Unassembled WGS sequence"/>
</dbReference>
<dbReference type="InterPro" id="IPR051137">
    <property type="entry name" value="PP4R3-like"/>
</dbReference>
<evidence type="ECO:0000256" key="2">
    <source>
        <dbReference type="ARBA" id="ARBA00023242"/>
    </source>
</evidence>
<dbReference type="SUPFAM" id="SSF48371">
    <property type="entry name" value="ARM repeat"/>
    <property type="match status" value="1"/>
</dbReference>
<dbReference type="GO" id="GO:0030289">
    <property type="term" value="C:protein phosphatase 4 complex"/>
    <property type="evidence" value="ECO:0007669"/>
    <property type="project" value="TreeGrafter"/>
</dbReference>
<feature type="region of interest" description="Disordered" evidence="3">
    <location>
        <begin position="686"/>
        <end position="711"/>
    </location>
</feature>
<dbReference type="InterPro" id="IPR055236">
    <property type="entry name" value="EVH1_PP4R3"/>
</dbReference>
<evidence type="ECO:0000256" key="1">
    <source>
        <dbReference type="ARBA" id="ARBA00004123"/>
    </source>
</evidence>
<protein>
    <submittedName>
        <fullName evidence="6">Uncharacterized protein</fullName>
    </submittedName>
</protein>
<feature type="domain" description="PP4R3 EVH1-like" evidence="5">
    <location>
        <begin position="11"/>
        <end position="146"/>
    </location>
</feature>
<dbReference type="GO" id="GO:0072542">
    <property type="term" value="F:protein phosphatase activator activity"/>
    <property type="evidence" value="ECO:0007669"/>
    <property type="project" value="TreeGrafter"/>
</dbReference>
<reference evidence="6 7" key="1">
    <citation type="submission" date="2017-01" db="EMBL/GenBank/DDBJ databases">
        <title>Draft genome sequence of Diplodia seriata F98.1, a fungal species involved in grapevine trunk diseases.</title>
        <authorList>
            <person name="Robert-Siegwald G."/>
            <person name="Vallet J."/>
            <person name="Abou-Mansour E."/>
            <person name="Xu J."/>
            <person name="Rey P."/>
            <person name="Bertsch C."/>
            <person name="Rego C."/>
            <person name="Larignon P."/>
            <person name="Fontaine F."/>
            <person name="Lebrun M.-H."/>
        </authorList>
    </citation>
    <scope>NUCLEOTIDE SEQUENCE [LARGE SCALE GENOMIC DNA]</scope>
    <source>
        <strain evidence="6 7">F98.1</strain>
    </source>
</reference>
<sequence>MALAAQPANDRKRVKVYELKNGDWFDRGTGFCTGTMVNVCRDVCLLPRPARAPSASATRIYVQSEDEPIRTLLETRVTKDDGYQKQQGDIGRGSTNWRRGHADDCADTLIVWTEPNGTDMALSFQEAEGCGQIWDFVSEVQSHLISLSGADDGLSDDVMDMNPIMLPDPELGNLPEIEQVMRAANNTPQGRDALAKFIVQAGYITKLVPLVEMAEDLESLEDLHRLCNIMKTLILLNDTAIIEYAVTDEVIIGVVGALEYDPDFPSHKANHRQYLADESRFKEVVKIEEPLIKKKIHYTYRLQYLKDVVLARILDDPTFSVLNSLIFFHQVDIVQHLQANQAFLKELFGIFTPQESSGQRKKDAVLFIQQCCTVAKSLQAQARASLYSNFLSGGLFNVITFALRHTDAAVRVAGTDILVALIDHDAIMMRSQIFKAINDKTKPLTDTLIELLLVETDLGVKAQMADAIKVLLDPNANSATMETLGRANSEFLAKVNRNAPSPQTDTFIQTFYDDSARKLFQPLKDLVGRESVENLTIQEVSLYSHLVEVLCFFVRQHPFRSKYFIVSEDIASRVAQLMACPEKHLKLTALKYFRTCVGLHDDFHDRQLISHRLFDPILDIVYETMPRDNLLNSACLELFEFIKRENIKLIINHLVENYREKLEGITYVPTFQNLILRYEQLHERPDATAQNSFASDDTEPGRMPMNGGRMQGLRDMDAEEEAYFNGSDDEEETTLPSHTGKPASNGARPLVDYPEDDEDSMDVLQEGVVNATPSVEHPPQESASTTPPTPPTSTSPVGSPTSDQVTVPSTPPPERLSEKRRREEDDEDELGKLSASSKRRSSSVSTAGSNNGTTGANTGLRRKRSVNNGKDGPQKMAIKLAHAVKSGGGDDKANSGD</sequence>
<comment type="subcellular location">
    <subcellularLocation>
        <location evidence="1">Nucleus</location>
    </subcellularLocation>
</comment>
<dbReference type="GO" id="GO:0006974">
    <property type="term" value="P:DNA damage response"/>
    <property type="evidence" value="ECO:0007669"/>
    <property type="project" value="TreeGrafter"/>
</dbReference>
<dbReference type="Pfam" id="PF22972">
    <property type="entry name" value="EVH1_PP4R3"/>
    <property type="match status" value="1"/>
</dbReference>
<dbReference type="InterPro" id="IPR006887">
    <property type="entry name" value="P4R3-like_central_dom"/>
</dbReference>
<dbReference type="InterPro" id="IPR011993">
    <property type="entry name" value="PH-like_dom_sf"/>
</dbReference>
<feature type="compositionally biased region" description="Basic and acidic residues" evidence="3">
    <location>
        <begin position="888"/>
        <end position="897"/>
    </location>
</feature>
<dbReference type="STRING" id="420778.A0A1S8B7T1"/>